<evidence type="ECO:0000256" key="2">
    <source>
        <dbReference type="SAM" id="SignalP"/>
    </source>
</evidence>
<proteinExistence type="predicted"/>
<dbReference type="EMBL" id="KN604521">
    <property type="protein sequence ID" value="KHJ79546.1"/>
    <property type="molecule type" value="Genomic_DNA"/>
</dbReference>
<evidence type="ECO:0000256" key="1">
    <source>
        <dbReference type="SAM" id="Phobius"/>
    </source>
</evidence>
<dbReference type="AlphaFoldDB" id="A0A0B1S6N0"/>
<organism evidence="3 4">
    <name type="scientific">Oesophagostomum dentatum</name>
    <name type="common">Nodular worm</name>
    <dbReference type="NCBI Taxonomy" id="61180"/>
    <lineage>
        <taxon>Eukaryota</taxon>
        <taxon>Metazoa</taxon>
        <taxon>Ecdysozoa</taxon>
        <taxon>Nematoda</taxon>
        <taxon>Chromadorea</taxon>
        <taxon>Rhabditida</taxon>
        <taxon>Rhabditina</taxon>
        <taxon>Rhabditomorpha</taxon>
        <taxon>Strongyloidea</taxon>
        <taxon>Strongylidae</taxon>
        <taxon>Oesophagostomum</taxon>
    </lineage>
</organism>
<name>A0A0B1S6N0_OESDE</name>
<keyword evidence="2" id="KW-0732">Signal</keyword>
<evidence type="ECO:0000313" key="3">
    <source>
        <dbReference type="EMBL" id="KHJ79546.1"/>
    </source>
</evidence>
<feature type="chain" id="PRO_5002064356" description="MARVEL domain-containing protein" evidence="2">
    <location>
        <begin position="17"/>
        <end position="114"/>
    </location>
</feature>
<dbReference type="Proteomes" id="UP000053660">
    <property type="component" value="Unassembled WGS sequence"/>
</dbReference>
<evidence type="ECO:0000313" key="4">
    <source>
        <dbReference type="Proteomes" id="UP000053660"/>
    </source>
</evidence>
<sequence length="114" mass="12449">MCFQLFIVIAIASVNSWGVKLNYTCPDNTTHTADVSTFSLSDATISDCKNTTSTLWAPDDSAGGSAGFFYFVNVAALVFVLLITFTYVMLWPMYESEKRIALGVSDVVCNVQPL</sequence>
<feature type="transmembrane region" description="Helical" evidence="1">
    <location>
        <begin position="68"/>
        <end position="90"/>
    </location>
</feature>
<protein>
    <recommendedName>
        <fullName evidence="5">MARVEL domain-containing protein</fullName>
    </recommendedName>
</protein>
<gene>
    <name evidence="3" type="ORF">OESDEN_20806</name>
</gene>
<keyword evidence="1" id="KW-0472">Membrane</keyword>
<keyword evidence="1" id="KW-1133">Transmembrane helix</keyword>
<accession>A0A0B1S6N0</accession>
<reference evidence="3 4" key="1">
    <citation type="submission" date="2014-03" db="EMBL/GenBank/DDBJ databases">
        <title>Draft genome of the hookworm Oesophagostomum dentatum.</title>
        <authorList>
            <person name="Mitreva M."/>
        </authorList>
    </citation>
    <scope>NUCLEOTIDE SEQUENCE [LARGE SCALE GENOMIC DNA]</scope>
    <source>
        <strain evidence="3 4">OD-Hann</strain>
    </source>
</reference>
<feature type="signal peptide" evidence="2">
    <location>
        <begin position="1"/>
        <end position="16"/>
    </location>
</feature>
<evidence type="ECO:0008006" key="5">
    <source>
        <dbReference type="Google" id="ProtNLM"/>
    </source>
</evidence>
<keyword evidence="1" id="KW-0812">Transmembrane</keyword>
<dbReference type="OrthoDB" id="10006326at2759"/>
<keyword evidence="4" id="KW-1185">Reference proteome</keyword>